<gene>
    <name evidence="1" type="ordered locus">Plav_2697</name>
</gene>
<dbReference type="Proteomes" id="UP000006377">
    <property type="component" value="Chromosome"/>
</dbReference>
<evidence type="ECO:0000313" key="1">
    <source>
        <dbReference type="EMBL" id="ABS64305.1"/>
    </source>
</evidence>
<dbReference type="STRING" id="402881.Plav_2697"/>
<accession>A7HWM2</accession>
<dbReference type="eggNOG" id="COG5330">
    <property type="taxonomic scope" value="Bacteria"/>
</dbReference>
<evidence type="ECO:0000313" key="2">
    <source>
        <dbReference type="Proteomes" id="UP000006377"/>
    </source>
</evidence>
<dbReference type="InterPro" id="IPR014598">
    <property type="entry name" value="UCP035865"/>
</dbReference>
<dbReference type="EMBL" id="CP000774">
    <property type="protein sequence ID" value="ABS64305.1"/>
    <property type="molecule type" value="Genomic_DNA"/>
</dbReference>
<dbReference type="AlphaFoldDB" id="A7HWM2"/>
<dbReference type="InterPro" id="IPR019285">
    <property type="entry name" value="DUF2336"/>
</dbReference>
<sequence length="377" mass="41343">MDSEKLTVADVQRLLTDTSEDARAAVAAKVASQFSTITLAPRERELAHEILGYLVRDVAVNVREALSRCLNDNPAAPRNIVLHLARDIDQVAIPILERSPVLTDEDLVGLVYYGSSDKQCAIAGREEVRATVSEAIAHRGDRSAVLKLIHNSGAVINEAAATMLVQRYADDADVAAPLVQRNELPALLVERLIAMVSEQMREYLVSHHEVDGRVAATLEEQARERATTDTIGRMGNDDLRGLVAQLAENNRLTATLILRAACVGEIRFVEAAFAELTGVPDERIWRLIHDVGALGFRAVYARAGMPEALYPAFRCVLDTYHAVRSSDGSLELDFYRLHVLEGLQETFETVAPDLDSMIDKLAKIIGPQPAVRSQHVA</sequence>
<keyword evidence="2" id="KW-1185">Reference proteome</keyword>
<dbReference type="HOGENOM" id="CLU_035493_0_0_5"/>
<evidence type="ECO:0008006" key="3">
    <source>
        <dbReference type="Google" id="ProtNLM"/>
    </source>
</evidence>
<reference evidence="1 2" key="1">
    <citation type="journal article" date="2011" name="Stand. Genomic Sci.">
        <title>Complete genome sequence of Parvibaculum lavamentivorans type strain (DS-1(T)).</title>
        <authorList>
            <person name="Schleheck D."/>
            <person name="Weiss M."/>
            <person name="Pitluck S."/>
            <person name="Bruce D."/>
            <person name="Land M.L."/>
            <person name="Han S."/>
            <person name="Saunders E."/>
            <person name="Tapia R."/>
            <person name="Detter C."/>
            <person name="Brettin T."/>
            <person name="Han J."/>
            <person name="Woyke T."/>
            <person name="Goodwin L."/>
            <person name="Pennacchio L."/>
            <person name="Nolan M."/>
            <person name="Cook A.M."/>
            <person name="Kjelleberg S."/>
            <person name="Thomas T."/>
        </authorList>
    </citation>
    <scope>NUCLEOTIDE SEQUENCE [LARGE SCALE GENOMIC DNA]</scope>
    <source>
        <strain evidence="2">DS-1 / DSM 13023 / NCIMB 13966</strain>
    </source>
</reference>
<protein>
    <recommendedName>
        <fullName evidence="3">DUF2336 domain-containing protein</fullName>
    </recommendedName>
</protein>
<dbReference type="Pfam" id="PF10098">
    <property type="entry name" value="DUF2336"/>
    <property type="match status" value="1"/>
</dbReference>
<name>A7HWM2_PARL1</name>
<dbReference type="KEGG" id="pla:Plav_2697"/>
<dbReference type="PIRSF" id="PIRSF035865">
    <property type="entry name" value="UCP035865"/>
    <property type="match status" value="1"/>
</dbReference>
<proteinExistence type="predicted"/>
<organism evidence="1 2">
    <name type="scientific">Parvibaculum lavamentivorans (strain DS-1 / DSM 13023 / NCIMB 13966)</name>
    <dbReference type="NCBI Taxonomy" id="402881"/>
    <lineage>
        <taxon>Bacteria</taxon>
        <taxon>Pseudomonadati</taxon>
        <taxon>Pseudomonadota</taxon>
        <taxon>Alphaproteobacteria</taxon>
        <taxon>Hyphomicrobiales</taxon>
        <taxon>Parvibaculaceae</taxon>
        <taxon>Parvibaculum</taxon>
    </lineage>
</organism>